<accession>A0ABD2W2I0</accession>
<comment type="caution">
    <text evidence="2">The sequence shown here is derived from an EMBL/GenBank/DDBJ whole genome shotgun (WGS) entry which is preliminary data.</text>
</comment>
<feature type="compositionally biased region" description="Basic and acidic residues" evidence="1">
    <location>
        <begin position="329"/>
        <end position="343"/>
    </location>
</feature>
<evidence type="ECO:0000256" key="1">
    <source>
        <dbReference type="SAM" id="MobiDB-lite"/>
    </source>
</evidence>
<reference evidence="2 3" key="1">
    <citation type="journal article" date="2024" name="bioRxiv">
        <title>A reference genome for Trichogramma kaykai: A tiny desert-dwelling parasitoid wasp with competing sex-ratio distorters.</title>
        <authorList>
            <person name="Culotta J."/>
            <person name="Lindsey A.R."/>
        </authorList>
    </citation>
    <scope>NUCLEOTIDE SEQUENCE [LARGE SCALE GENOMIC DNA]</scope>
    <source>
        <strain evidence="2 3">KSX58</strain>
    </source>
</reference>
<protein>
    <recommendedName>
        <fullName evidence="4">Retrotransposon gag domain-containing protein</fullName>
    </recommendedName>
</protein>
<organism evidence="2 3">
    <name type="scientific">Trichogramma kaykai</name>
    <dbReference type="NCBI Taxonomy" id="54128"/>
    <lineage>
        <taxon>Eukaryota</taxon>
        <taxon>Metazoa</taxon>
        <taxon>Ecdysozoa</taxon>
        <taxon>Arthropoda</taxon>
        <taxon>Hexapoda</taxon>
        <taxon>Insecta</taxon>
        <taxon>Pterygota</taxon>
        <taxon>Neoptera</taxon>
        <taxon>Endopterygota</taxon>
        <taxon>Hymenoptera</taxon>
        <taxon>Apocrita</taxon>
        <taxon>Proctotrupomorpha</taxon>
        <taxon>Chalcidoidea</taxon>
        <taxon>Trichogrammatidae</taxon>
        <taxon>Trichogramma</taxon>
    </lineage>
</organism>
<gene>
    <name evidence="2" type="ORF">TKK_017640</name>
</gene>
<feature type="compositionally biased region" description="Polar residues" evidence="1">
    <location>
        <begin position="41"/>
        <end position="55"/>
    </location>
</feature>
<evidence type="ECO:0000313" key="2">
    <source>
        <dbReference type="EMBL" id="KAL3387063.1"/>
    </source>
</evidence>
<feature type="compositionally biased region" description="Pro residues" evidence="1">
    <location>
        <begin position="72"/>
        <end position="83"/>
    </location>
</feature>
<dbReference type="Proteomes" id="UP001627154">
    <property type="component" value="Unassembled WGS sequence"/>
</dbReference>
<name>A0ABD2W2I0_9HYME</name>
<keyword evidence="3" id="KW-1185">Reference proteome</keyword>
<dbReference type="AlphaFoldDB" id="A0ABD2W2I0"/>
<feature type="region of interest" description="Disordered" evidence="1">
    <location>
        <begin position="27"/>
        <end position="84"/>
    </location>
</feature>
<proteinExistence type="predicted"/>
<evidence type="ECO:0008006" key="4">
    <source>
        <dbReference type="Google" id="ProtNLM"/>
    </source>
</evidence>
<feature type="compositionally biased region" description="Basic residues" evidence="1">
    <location>
        <begin position="29"/>
        <end position="40"/>
    </location>
</feature>
<sequence>MEVLYLVDKIHETSEYLREQSINCSHNYSKGRARERKNRKTSLSQRLRPVSPTSKRGSENVVKHNVQSNVQVPPPQRQQPPPIRVRADQATGQENSPIQGTGEHSITGAQAQQQFVLQAPQPRPYGLQPAKLTIPTFLAAEYEKPMQFLSDFMDYYHAVGLTEWHFYHVIKQALRGSAGDWWYHISDNVTSIADFERRFKERFWSRMIQARKREQLETGFYNADKNQSRSEYVIAIYNQIKALDSPPAEIDMIDKFSRHFDFETQNAIIAQRIHRVNELIEFLDHLDNAGKLNMEKAPERTSFVRREPYWTRLPENHGPNRIMSRPTYPRREDYQRDYRRDNGRNNPPK</sequence>
<feature type="region of interest" description="Disordered" evidence="1">
    <location>
        <begin position="314"/>
        <end position="349"/>
    </location>
</feature>
<dbReference type="EMBL" id="JBJJXI010000141">
    <property type="protein sequence ID" value="KAL3387063.1"/>
    <property type="molecule type" value="Genomic_DNA"/>
</dbReference>
<evidence type="ECO:0000313" key="3">
    <source>
        <dbReference type="Proteomes" id="UP001627154"/>
    </source>
</evidence>